<evidence type="ECO:0000256" key="1">
    <source>
        <dbReference type="SAM" id="Phobius"/>
    </source>
</evidence>
<evidence type="ECO:0000313" key="3">
    <source>
        <dbReference type="Proteomes" id="UP000193675"/>
    </source>
</evidence>
<dbReference type="RefSeq" id="WP_084858832.1">
    <property type="nucleotide sequence ID" value="NZ_NBWC01000041.1"/>
</dbReference>
<feature type="transmembrane region" description="Helical" evidence="1">
    <location>
        <begin position="285"/>
        <end position="314"/>
    </location>
</feature>
<protein>
    <submittedName>
        <fullName evidence="2">Uncharacterized protein</fullName>
    </submittedName>
</protein>
<comment type="caution">
    <text evidence="2">The sequence shown here is derived from an EMBL/GenBank/DDBJ whole genome shotgun (WGS) entry which is preliminary data.</text>
</comment>
<organism evidence="2 3">
    <name type="scientific">Pseudomonas putida</name>
    <name type="common">Arthrobacter siderocapsulatus</name>
    <dbReference type="NCBI Taxonomy" id="303"/>
    <lineage>
        <taxon>Bacteria</taxon>
        <taxon>Pseudomonadati</taxon>
        <taxon>Pseudomonadota</taxon>
        <taxon>Gammaproteobacteria</taxon>
        <taxon>Pseudomonadales</taxon>
        <taxon>Pseudomonadaceae</taxon>
        <taxon>Pseudomonas</taxon>
    </lineage>
</organism>
<sequence>MYYIPPLCTRTNPWGENPRGLLGKGELPWPELVAARAFPSLIDIEGWYNTDDYSAAMFLANELAMPDAEMSADEAQESLTLLLSLFARLENAGQNTVQELEALRKRAESIPTIGPLWFSPASLPSTLGTVIHLVYAASNTKRLIDLLDLPEPLKKDLKAWAAERGRAGSRSARKSFQRRIKLVHVGGALKFQVPVMKGAAYYNIRSLRVGNNIHMPVHHAQRLLNSRVGLDPQTYGSRGFAKIISSNAVGALLSFGPQAVIDARASQSLGEFWERSAYSQPANAAAFAGGVIATVVLTTMGFPLVMVIGASFLAGTMAQEKFINNGLDRTIGDKLTKRSL</sequence>
<proteinExistence type="predicted"/>
<accession>A0A1X0ZNX0</accession>
<keyword evidence="1" id="KW-0812">Transmembrane</keyword>
<name>A0A1X0ZNX0_PSEPU</name>
<reference evidence="2 3" key="1">
    <citation type="submission" date="2017-04" db="EMBL/GenBank/DDBJ databases">
        <title>Presence of VIM-2 positive Pseudomonas species in chickens and their surrounding environment.</title>
        <authorList>
            <person name="Zhang R."/>
        </authorList>
    </citation>
    <scope>NUCLEOTIDE SEQUENCE [LARGE SCALE GENOMIC DNA]</scope>
    <source>
        <strain evidence="2 3">DZ-C18</strain>
    </source>
</reference>
<keyword evidence="1" id="KW-1133">Transmembrane helix</keyword>
<gene>
    <name evidence="2" type="ORF">B7H17_22740</name>
</gene>
<dbReference type="OrthoDB" id="6900187at2"/>
<dbReference type="EMBL" id="NBWC01000041">
    <property type="protein sequence ID" value="ORL60082.1"/>
    <property type="molecule type" value="Genomic_DNA"/>
</dbReference>
<keyword evidence="1" id="KW-0472">Membrane</keyword>
<evidence type="ECO:0000313" key="2">
    <source>
        <dbReference type="EMBL" id="ORL60082.1"/>
    </source>
</evidence>
<dbReference type="Proteomes" id="UP000193675">
    <property type="component" value="Unassembled WGS sequence"/>
</dbReference>
<dbReference type="AlphaFoldDB" id="A0A1X0ZNX0"/>